<keyword evidence="2" id="KW-0479">Metal-binding</keyword>
<dbReference type="AlphaFoldDB" id="A0A4Q9H5I5"/>
<dbReference type="PROSITE" id="PS51184">
    <property type="entry name" value="JMJC"/>
    <property type="match status" value="1"/>
</dbReference>
<evidence type="ECO:0000256" key="2">
    <source>
        <dbReference type="ARBA" id="ARBA00022723"/>
    </source>
</evidence>
<dbReference type="Gene3D" id="3.40.366.30">
    <property type="entry name" value="50S ribosomal protein L16 arginine hydroxylase, Chain A, Domain 2"/>
    <property type="match status" value="1"/>
</dbReference>
<evidence type="ECO:0000259" key="7">
    <source>
        <dbReference type="PROSITE" id="PS51184"/>
    </source>
</evidence>
<dbReference type="SUPFAM" id="SSF51197">
    <property type="entry name" value="Clavaminate synthase-like"/>
    <property type="match status" value="1"/>
</dbReference>
<feature type="region of interest" description="Disordered" evidence="6">
    <location>
        <begin position="1"/>
        <end position="29"/>
    </location>
</feature>
<feature type="domain" description="JmjC" evidence="7">
    <location>
        <begin position="134"/>
        <end position="260"/>
    </location>
</feature>
<dbReference type="Proteomes" id="UP000292120">
    <property type="component" value="Unassembled WGS sequence"/>
</dbReference>
<dbReference type="InterPro" id="IPR003347">
    <property type="entry name" value="JmjC_dom"/>
</dbReference>
<dbReference type="InterPro" id="IPR039994">
    <property type="entry name" value="NO66-like"/>
</dbReference>
<dbReference type="SMART" id="SM00558">
    <property type="entry name" value="JmjC"/>
    <property type="match status" value="1"/>
</dbReference>
<comment type="cofactor">
    <cofactor evidence="1">
        <name>Fe(2+)</name>
        <dbReference type="ChEBI" id="CHEBI:29033"/>
    </cofactor>
</comment>
<evidence type="ECO:0000256" key="6">
    <source>
        <dbReference type="SAM" id="MobiDB-lite"/>
    </source>
</evidence>
<evidence type="ECO:0000256" key="1">
    <source>
        <dbReference type="ARBA" id="ARBA00001954"/>
    </source>
</evidence>
<accession>A0A4Q9H5I5</accession>
<dbReference type="InterPro" id="IPR046799">
    <property type="entry name" value="ROXA-like_wH"/>
</dbReference>
<dbReference type="Pfam" id="PF20514">
    <property type="entry name" value="WHD_ROXA"/>
    <property type="match status" value="1"/>
</dbReference>
<sequence>MSTTPRRSVPTARSTAATAQDPLQQPTELLGGLSPAAFMKRHWQKKPLLIRQAVPGVKPPIDRKALFDLAGRDDVESRLIVQAAGPGAGQGVAKGKATADWRLKHGPLARRSLPPMTQPNWTLLVQGLDLHVPAAHELLSRFRFVPDARLDDLMISYATDGGGVGPHFDSYDVFLLQVHGQRKWRIGRLKDDTLVPRKPLKILQNFECEQEWVLEPGDMLYLPPRWAHDGIAQGECMTCSIGFRVPEAHGLAAELLVRIAEGLDTDQRSLYKDPQQPATAEPGRMPADLQAFAADAVARALKDPAQVLAALGEVMTEPKPKVWFDIADVLPEGAGLVLHPATRMMYDDHRIYCNGESWRAAGADARLLRRLADQRALSAADVARASTAVRDLLDQFCEDGWVLPSA</sequence>
<dbReference type="Gene3D" id="2.60.120.650">
    <property type="entry name" value="Cupin"/>
    <property type="match status" value="1"/>
</dbReference>
<dbReference type="EMBL" id="SIXI01000001">
    <property type="protein sequence ID" value="TBO33940.1"/>
    <property type="molecule type" value="Genomic_DNA"/>
</dbReference>
<dbReference type="GO" id="GO:0046872">
    <property type="term" value="F:metal ion binding"/>
    <property type="evidence" value="ECO:0007669"/>
    <property type="project" value="UniProtKB-KW"/>
</dbReference>
<proteinExistence type="predicted"/>
<evidence type="ECO:0000256" key="4">
    <source>
        <dbReference type="ARBA" id="ARBA00023002"/>
    </source>
</evidence>
<dbReference type="PANTHER" id="PTHR13096">
    <property type="entry name" value="MINA53 MYC INDUCED NUCLEAR ANTIGEN"/>
    <property type="match status" value="1"/>
</dbReference>
<reference evidence="8 9" key="1">
    <citation type="submission" date="2019-02" db="EMBL/GenBank/DDBJ databases">
        <title>Aquabacterium sp. strain KMB7.</title>
        <authorList>
            <person name="Chen W.-M."/>
        </authorList>
    </citation>
    <scope>NUCLEOTIDE SEQUENCE [LARGE SCALE GENOMIC DNA]</scope>
    <source>
        <strain evidence="8 9">KMB7</strain>
    </source>
</reference>
<feature type="compositionally biased region" description="Polar residues" evidence="6">
    <location>
        <begin position="1"/>
        <end position="27"/>
    </location>
</feature>
<keyword evidence="9" id="KW-1185">Reference proteome</keyword>
<evidence type="ECO:0000256" key="3">
    <source>
        <dbReference type="ARBA" id="ARBA00022964"/>
    </source>
</evidence>
<dbReference type="PANTHER" id="PTHR13096:SF8">
    <property type="entry name" value="RIBOSOMAL OXYGENASE 1"/>
    <property type="match status" value="1"/>
</dbReference>
<dbReference type="Pfam" id="PF08007">
    <property type="entry name" value="JmjC_2"/>
    <property type="match status" value="1"/>
</dbReference>
<dbReference type="OrthoDB" id="9764016at2"/>
<gene>
    <name evidence="8" type="ORF">EYS42_00330</name>
</gene>
<name>A0A4Q9H5I5_9BURK</name>
<keyword evidence="5" id="KW-0408">Iron</keyword>
<evidence type="ECO:0000313" key="9">
    <source>
        <dbReference type="Proteomes" id="UP000292120"/>
    </source>
</evidence>
<keyword evidence="3" id="KW-0223">Dioxygenase</keyword>
<evidence type="ECO:0000256" key="5">
    <source>
        <dbReference type="ARBA" id="ARBA00023004"/>
    </source>
</evidence>
<dbReference type="GO" id="GO:0016706">
    <property type="term" value="F:2-oxoglutarate-dependent dioxygenase activity"/>
    <property type="evidence" value="ECO:0007669"/>
    <property type="project" value="TreeGrafter"/>
</dbReference>
<protein>
    <submittedName>
        <fullName evidence="8">Cupin domain-containing protein</fullName>
    </submittedName>
</protein>
<comment type="caution">
    <text evidence="8">The sequence shown here is derived from an EMBL/GenBank/DDBJ whole genome shotgun (WGS) entry which is preliminary data.</text>
</comment>
<organism evidence="8 9">
    <name type="scientific">Aquabacterium lacunae</name>
    <dbReference type="NCBI Taxonomy" id="2528630"/>
    <lineage>
        <taxon>Bacteria</taxon>
        <taxon>Pseudomonadati</taxon>
        <taxon>Pseudomonadota</taxon>
        <taxon>Betaproteobacteria</taxon>
        <taxon>Burkholderiales</taxon>
        <taxon>Aquabacterium</taxon>
    </lineage>
</organism>
<evidence type="ECO:0000313" key="8">
    <source>
        <dbReference type="EMBL" id="TBO33940.1"/>
    </source>
</evidence>
<keyword evidence="4" id="KW-0560">Oxidoreductase</keyword>